<sequence>MTPSVPKRIRHLEDGGEKAEELHPCYRAGERKKRLVFGSVPDRTLGGSGLTGSRLEANSEQTAHRRSRSLVSVLRLICSRASLRSFQPNSAVMRFLSIAALAGLVTTSVYAHTIDIRDSQSSRLEERTFWCDAGKAWINGRCQDCSSGSFSIGGYNSQCKACPAGSTSSTCESYCVCKPGFYLNGGKTTNNACNACAPGYSSGAGASGCSPCPSNTYSTGGSTCQACPAGYTSNPASGSCQAKCQAGTYLNNGQCRPCSAGSYSEPGAASCTTCPAGTFSNINGAGSCQTCPAGTTSNAGATSCKPVNCPAGKYSKNGSCENCPAGSYSGPNASSCSQCPANTFSTGGSSSCSACPNGASSLPGSSQCSTNCRAGQYWSGSKCNTCPAGFYSQAGASECSDCPDDTYSSAGAGSCTQCPTGKGCGSRSTSINQCIDKCPDGKVYSNGRCQNCPAGTYSNNNMCSDCPAGTISNSGSNKCTPCPGGSVPSPNGQTCTTCPRNTFSNGDNCSPCPAGSTSNPGSSSCGPQPSRRAQPVLGLSCASGQQRCKINAGRGGYECINTLFTLDACGGCPPIEGEESDGPSGRDCSEIPNVDQVRCIEGSCEIKSCRSGYEPQDGYCVEKAAYTGKNTTAHTSRAKRTIFSRHDTF</sequence>
<dbReference type="Gene3D" id="2.10.50.10">
    <property type="entry name" value="Tumor Necrosis Factor Receptor, subunit A, domain 2"/>
    <property type="match status" value="6"/>
</dbReference>
<feature type="domain" description="Protein CPL1-like" evidence="2">
    <location>
        <begin position="557"/>
        <end position="616"/>
    </location>
</feature>
<dbReference type="InterPro" id="IPR048661">
    <property type="entry name" value="CPL1-like"/>
</dbReference>
<dbReference type="InterPro" id="IPR006212">
    <property type="entry name" value="Furin_repeat"/>
</dbReference>
<dbReference type="Pfam" id="PF07699">
    <property type="entry name" value="Ephrin_rec_like"/>
    <property type="match status" value="1"/>
</dbReference>
<dbReference type="InterPro" id="IPR009030">
    <property type="entry name" value="Growth_fac_rcpt_cys_sf"/>
</dbReference>
<evidence type="ECO:0008006" key="5">
    <source>
        <dbReference type="Google" id="ProtNLM"/>
    </source>
</evidence>
<protein>
    <recommendedName>
        <fullName evidence="5">Tyrosine-protein kinase ephrin type A/B receptor-like domain-containing protein</fullName>
    </recommendedName>
</protein>
<dbReference type="Proteomes" id="UP000602905">
    <property type="component" value="Unassembled WGS sequence"/>
</dbReference>
<dbReference type="Pfam" id="PF21671">
    <property type="entry name" value="CPL1-like"/>
    <property type="match status" value="1"/>
</dbReference>
<dbReference type="PANTHER" id="PTHR46967:SF2">
    <property type="entry name" value="SUSHI, VON WILLEBRAND FACTOR TYPE A, EGF AND PENTRAXIN DOMAIN-CONTAINING PROTEIN 1-LIKE"/>
    <property type="match status" value="1"/>
</dbReference>
<proteinExistence type="predicted"/>
<feature type="non-terminal residue" evidence="3">
    <location>
        <position position="649"/>
    </location>
</feature>
<comment type="caution">
    <text evidence="3">The sequence shown here is derived from an EMBL/GenBank/DDBJ whole genome shotgun (WGS) entry which is preliminary data.</text>
</comment>
<evidence type="ECO:0000313" key="3">
    <source>
        <dbReference type="EMBL" id="KAF8709662.1"/>
    </source>
</evidence>
<evidence type="ECO:0000259" key="1">
    <source>
        <dbReference type="Pfam" id="PF07699"/>
    </source>
</evidence>
<dbReference type="EMBL" id="JACYCD010000048">
    <property type="protein sequence ID" value="KAF8709662.1"/>
    <property type="molecule type" value="Genomic_DNA"/>
</dbReference>
<dbReference type="SMART" id="SM00261">
    <property type="entry name" value="FU"/>
    <property type="match status" value="4"/>
</dbReference>
<accession>A0A8H7HXS5</accession>
<feature type="domain" description="Tyrosine-protein kinase ephrin type A/B receptor-like" evidence="1">
    <location>
        <begin position="261"/>
        <end position="303"/>
    </location>
</feature>
<dbReference type="SMART" id="SM01411">
    <property type="entry name" value="Ephrin_rec_like"/>
    <property type="match status" value="8"/>
</dbReference>
<dbReference type="OrthoDB" id="439917at2759"/>
<name>A0A8H7HXS5_9AGAM</name>
<gene>
    <name evidence="3" type="ORF">RHS03_03243</name>
</gene>
<dbReference type="SUPFAM" id="SSF57184">
    <property type="entry name" value="Growth factor receptor domain"/>
    <property type="match status" value="2"/>
</dbReference>
<reference evidence="3" key="1">
    <citation type="submission" date="2020-09" db="EMBL/GenBank/DDBJ databases">
        <title>Comparative genome analyses of four rice-infecting Rhizoctonia solani isolates reveal extensive enrichment of homogalacturonan modification genes.</title>
        <authorList>
            <person name="Lee D.-Y."/>
            <person name="Jeon J."/>
            <person name="Kim K.-T."/>
            <person name="Cheong K."/>
            <person name="Song H."/>
            <person name="Choi G."/>
            <person name="Ko J."/>
            <person name="Opiyo S.O."/>
            <person name="Zuo S."/>
            <person name="Madhav S."/>
            <person name="Lee Y.-H."/>
            <person name="Wang G.-L."/>
        </authorList>
    </citation>
    <scope>NUCLEOTIDE SEQUENCE</scope>
    <source>
        <strain evidence="3">AG1-IA WGL</strain>
    </source>
</reference>
<dbReference type="InterPro" id="IPR011641">
    <property type="entry name" value="Tyr-kin_ephrin_A/B_rcpt-like"/>
</dbReference>
<dbReference type="AlphaFoldDB" id="A0A8H7HXS5"/>
<evidence type="ECO:0000259" key="2">
    <source>
        <dbReference type="Pfam" id="PF21671"/>
    </source>
</evidence>
<organism evidence="3 4">
    <name type="scientific">Rhizoctonia solani</name>
    <dbReference type="NCBI Taxonomy" id="456999"/>
    <lineage>
        <taxon>Eukaryota</taxon>
        <taxon>Fungi</taxon>
        <taxon>Dikarya</taxon>
        <taxon>Basidiomycota</taxon>
        <taxon>Agaricomycotina</taxon>
        <taxon>Agaricomycetes</taxon>
        <taxon>Cantharellales</taxon>
        <taxon>Ceratobasidiaceae</taxon>
        <taxon>Rhizoctonia</taxon>
    </lineage>
</organism>
<evidence type="ECO:0000313" key="4">
    <source>
        <dbReference type="Proteomes" id="UP000602905"/>
    </source>
</evidence>
<dbReference type="PANTHER" id="PTHR46967">
    <property type="entry name" value="INSULIN-LIKE GROWTH FACTOR BINDING PROTEIN,N-TERMINAL"/>
    <property type="match status" value="1"/>
</dbReference>